<dbReference type="AlphaFoldDB" id="A0ABD2D3K2"/>
<organism evidence="1 2">
    <name type="scientific">Vespula maculifrons</name>
    <name type="common">Eastern yellow jacket</name>
    <name type="synonym">Wasp</name>
    <dbReference type="NCBI Taxonomy" id="7453"/>
    <lineage>
        <taxon>Eukaryota</taxon>
        <taxon>Metazoa</taxon>
        <taxon>Ecdysozoa</taxon>
        <taxon>Arthropoda</taxon>
        <taxon>Hexapoda</taxon>
        <taxon>Insecta</taxon>
        <taxon>Pterygota</taxon>
        <taxon>Neoptera</taxon>
        <taxon>Endopterygota</taxon>
        <taxon>Hymenoptera</taxon>
        <taxon>Apocrita</taxon>
        <taxon>Aculeata</taxon>
        <taxon>Vespoidea</taxon>
        <taxon>Vespidae</taxon>
        <taxon>Vespinae</taxon>
        <taxon>Vespula</taxon>
    </lineage>
</organism>
<evidence type="ECO:0000313" key="1">
    <source>
        <dbReference type="EMBL" id="KAL2751664.1"/>
    </source>
</evidence>
<proteinExistence type="predicted"/>
<accession>A0ABD2D3K2</accession>
<comment type="caution">
    <text evidence="1">The sequence shown here is derived from an EMBL/GenBank/DDBJ whole genome shotgun (WGS) entry which is preliminary data.</text>
</comment>
<dbReference type="Proteomes" id="UP001607303">
    <property type="component" value="Unassembled WGS sequence"/>
</dbReference>
<sequence>MEKVLVIGIVQTLFKKRYMENIRSWEELVILVEHFGNSESGYSYAPILLYVHFQPANGTKTGEVYIISTTRSCACVDLNPYLIIHFKLCIRISIENIITSITVIY</sequence>
<reference evidence="1 2" key="1">
    <citation type="journal article" date="2024" name="Ann. Entomol. Soc. Am.">
        <title>Genomic analyses of the southern and eastern yellowjacket wasps (Hymenoptera: Vespidae) reveal evolutionary signatures of social life.</title>
        <authorList>
            <person name="Catto M.A."/>
            <person name="Caine P.B."/>
            <person name="Orr S.E."/>
            <person name="Hunt B.G."/>
            <person name="Goodisman M.A.D."/>
        </authorList>
    </citation>
    <scope>NUCLEOTIDE SEQUENCE [LARGE SCALE GENOMIC DNA]</scope>
    <source>
        <strain evidence="1">232</strain>
        <tissue evidence="1">Head and thorax</tissue>
    </source>
</reference>
<dbReference type="EMBL" id="JAYRBN010000002">
    <property type="protein sequence ID" value="KAL2751664.1"/>
    <property type="molecule type" value="Genomic_DNA"/>
</dbReference>
<name>A0ABD2D3K2_VESMC</name>
<evidence type="ECO:0000313" key="2">
    <source>
        <dbReference type="Proteomes" id="UP001607303"/>
    </source>
</evidence>
<gene>
    <name evidence="1" type="ORF">V1477_000140</name>
</gene>
<keyword evidence="2" id="KW-1185">Reference proteome</keyword>
<protein>
    <submittedName>
        <fullName evidence="1">Uncharacterized protein</fullName>
    </submittedName>
</protein>